<dbReference type="RefSeq" id="WP_159600710.1">
    <property type="nucleotide sequence ID" value="NZ_CACSAS010000001.1"/>
</dbReference>
<dbReference type="GO" id="GO:0005524">
    <property type="term" value="F:ATP binding"/>
    <property type="evidence" value="ECO:0007669"/>
    <property type="project" value="UniProtKB-KW"/>
</dbReference>
<sequence length="530" mass="56159">MSNEALSFAVPGAIALEAIGLSKRFGSFKALDDVSLKVPAGEFHALLGENGAGKSTLVKCLMGFHRADEGAVLLDGREVAVRNPREAQGLGLGMVYQHFTLVPSLTAAENLVIARRDAPAVIDWAAERRRIEAFLDRTPFRVPLDRRVGALSAGERQKLEILKLLYLDQRFMILDEPTSVLTPAEADEILGHLKAMTERGEITVLMITHKFREVQAFADAVTVLRRGRVVGGGRGLSTREMATMMVGEAAATAGASGKAALPERRAMPASVGEPALELAGLFAEDDDGRPALRGVSLKVAAGEIVGIAGVSGNGQGALVETCCGQRPLSSGQMFVNGRDFLPTRRAFDAAGLFVVPEEPLKNAAVAGMSVADNIVFRRFEKPPLSRRGWWLDRRAIRAAGRELMTRFRVASPSPDTPIGALSGGNVQRAVLARELSAEPIAVLIVANPCFGLDFASAAEIRARIVAARNAGAAVLLISEDLDEVLDLSDTVAVISHGQIAYKAPIAEVDRGTIGIHFAGGSEGEQGAPLG</sequence>
<evidence type="ECO:0000256" key="3">
    <source>
        <dbReference type="ARBA" id="ARBA00022840"/>
    </source>
</evidence>
<proteinExistence type="inferred from homology"/>
<dbReference type="SMART" id="SM00382">
    <property type="entry name" value="AAA"/>
    <property type="match status" value="1"/>
</dbReference>
<protein>
    <submittedName>
        <fullName evidence="5">Xylose import ATP-binding protein XylG</fullName>
        <ecNumber evidence="5">3.6.3.17</ecNumber>
    </submittedName>
</protein>
<feature type="domain" description="ABC transporter" evidence="4">
    <location>
        <begin position="276"/>
        <end position="521"/>
    </location>
</feature>
<dbReference type="GO" id="GO:0016887">
    <property type="term" value="F:ATP hydrolysis activity"/>
    <property type="evidence" value="ECO:0007669"/>
    <property type="project" value="InterPro"/>
</dbReference>
<evidence type="ECO:0000259" key="4">
    <source>
        <dbReference type="PROSITE" id="PS50893"/>
    </source>
</evidence>
<keyword evidence="5" id="KW-0378">Hydrolase</keyword>
<reference evidence="5 6" key="1">
    <citation type="submission" date="2019-12" db="EMBL/GenBank/DDBJ databases">
        <authorList>
            <person name="Reyes-Prieto M."/>
        </authorList>
    </citation>
    <scope>NUCLEOTIDE SEQUENCE [LARGE SCALE GENOMIC DNA]</scope>
    <source>
        <strain evidence="5">HF14-78462</strain>
    </source>
</reference>
<evidence type="ECO:0000313" key="6">
    <source>
        <dbReference type="Proteomes" id="UP000433050"/>
    </source>
</evidence>
<dbReference type="PROSITE" id="PS00211">
    <property type="entry name" value="ABC_TRANSPORTER_1"/>
    <property type="match status" value="1"/>
</dbReference>
<dbReference type="CDD" id="cd03215">
    <property type="entry name" value="ABC_Carb_Monos_II"/>
    <property type="match status" value="1"/>
</dbReference>
<dbReference type="Pfam" id="PF00005">
    <property type="entry name" value="ABC_tran"/>
    <property type="match status" value="2"/>
</dbReference>
<name>A0A5S9PWN4_9HYPH</name>
<keyword evidence="6" id="KW-1185">Reference proteome</keyword>
<dbReference type="CDD" id="cd03216">
    <property type="entry name" value="ABC_Carb_Monos_I"/>
    <property type="match status" value="1"/>
</dbReference>
<accession>A0A5S9PWN4</accession>
<dbReference type="EMBL" id="CACSAS010000001">
    <property type="protein sequence ID" value="CAA0109404.1"/>
    <property type="molecule type" value="Genomic_DNA"/>
</dbReference>
<dbReference type="Gene3D" id="3.40.50.300">
    <property type="entry name" value="P-loop containing nucleotide triphosphate hydrolases"/>
    <property type="match status" value="2"/>
</dbReference>
<keyword evidence="3 5" id="KW-0067">ATP-binding</keyword>
<dbReference type="InterPro" id="IPR017871">
    <property type="entry name" value="ABC_transporter-like_CS"/>
</dbReference>
<dbReference type="PANTHER" id="PTHR43790:SF4">
    <property type="entry name" value="GUANOSINE IMPORT ATP-BINDING PROTEIN NUPO"/>
    <property type="match status" value="1"/>
</dbReference>
<dbReference type="InterPro" id="IPR050107">
    <property type="entry name" value="ABC_carbohydrate_import_ATPase"/>
</dbReference>
<evidence type="ECO:0000256" key="1">
    <source>
        <dbReference type="ARBA" id="ARBA00005417"/>
    </source>
</evidence>
<dbReference type="InterPro" id="IPR003593">
    <property type="entry name" value="AAA+_ATPase"/>
</dbReference>
<evidence type="ECO:0000313" key="5">
    <source>
        <dbReference type="EMBL" id="CAA0109404.1"/>
    </source>
</evidence>
<comment type="similarity">
    <text evidence="1">Belongs to the ABC transporter superfamily.</text>
</comment>
<gene>
    <name evidence="5" type="primary">xylG</name>
    <name evidence="5" type="ORF">STARVERO_03726</name>
</gene>
<dbReference type="AlphaFoldDB" id="A0A5S9PWN4"/>
<dbReference type="SUPFAM" id="SSF52540">
    <property type="entry name" value="P-loop containing nucleoside triphosphate hydrolases"/>
    <property type="match status" value="2"/>
</dbReference>
<feature type="domain" description="ABC transporter" evidence="4">
    <location>
        <begin position="16"/>
        <end position="251"/>
    </location>
</feature>
<evidence type="ECO:0000256" key="2">
    <source>
        <dbReference type="ARBA" id="ARBA00022741"/>
    </source>
</evidence>
<dbReference type="PANTHER" id="PTHR43790">
    <property type="entry name" value="CARBOHYDRATE TRANSPORT ATP-BINDING PROTEIN MG119-RELATED"/>
    <property type="match status" value="1"/>
</dbReference>
<dbReference type="InterPro" id="IPR027417">
    <property type="entry name" value="P-loop_NTPase"/>
</dbReference>
<dbReference type="InterPro" id="IPR003439">
    <property type="entry name" value="ABC_transporter-like_ATP-bd"/>
</dbReference>
<dbReference type="Proteomes" id="UP000433050">
    <property type="component" value="Unassembled WGS sequence"/>
</dbReference>
<dbReference type="PROSITE" id="PS50893">
    <property type="entry name" value="ABC_TRANSPORTER_2"/>
    <property type="match status" value="2"/>
</dbReference>
<dbReference type="EC" id="3.6.3.17" evidence="5"/>
<keyword evidence="2" id="KW-0547">Nucleotide-binding</keyword>
<organism evidence="5 6">
    <name type="scientific">Starkeya nomas</name>
    <dbReference type="NCBI Taxonomy" id="2666134"/>
    <lineage>
        <taxon>Bacteria</taxon>
        <taxon>Pseudomonadati</taxon>
        <taxon>Pseudomonadota</taxon>
        <taxon>Alphaproteobacteria</taxon>
        <taxon>Hyphomicrobiales</taxon>
        <taxon>Xanthobacteraceae</taxon>
        <taxon>Starkeya</taxon>
    </lineage>
</organism>